<feature type="compositionally biased region" description="Basic and acidic residues" evidence="3">
    <location>
        <begin position="300"/>
        <end position="330"/>
    </location>
</feature>
<feature type="region of interest" description="Disordered" evidence="3">
    <location>
        <begin position="1"/>
        <end position="171"/>
    </location>
</feature>
<dbReference type="InterPro" id="IPR035979">
    <property type="entry name" value="RBD_domain_sf"/>
</dbReference>
<evidence type="ECO:0000256" key="3">
    <source>
        <dbReference type="SAM" id="MobiDB-lite"/>
    </source>
</evidence>
<name>A0A316UYK6_9BASI</name>
<dbReference type="SUPFAM" id="SSF54928">
    <property type="entry name" value="RNA-binding domain, RBD"/>
    <property type="match status" value="1"/>
</dbReference>
<dbReference type="AlphaFoldDB" id="A0A316UYK6"/>
<feature type="domain" description="RRM" evidence="4">
    <location>
        <begin position="176"/>
        <end position="275"/>
    </location>
</feature>
<dbReference type="Proteomes" id="UP000245884">
    <property type="component" value="Unassembled WGS sequence"/>
</dbReference>
<dbReference type="GO" id="GO:0019843">
    <property type="term" value="F:rRNA binding"/>
    <property type="evidence" value="ECO:0007669"/>
    <property type="project" value="TreeGrafter"/>
</dbReference>
<dbReference type="CDD" id="cd12400">
    <property type="entry name" value="RRM_Nop6"/>
    <property type="match status" value="1"/>
</dbReference>
<feature type="compositionally biased region" description="Basic and acidic residues" evidence="3">
    <location>
        <begin position="153"/>
        <end position="166"/>
    </location>
</feature>
<dbReference type="InterPro" id="IPR012677">
    <property type="entry name" value="Nucleotide-bd_a/b_plait_sf"/>
</dbReference>
<keyword evidence="6" id="KW-1185">Reference proteome</keyword>
<feature type="compositionally biased region" description="Low complexity" evidence="3">
    <location>
        <begin position="127"/>
        <end position="140"/>
    </location>
</feature>
<dbReference type="InterPro" id="IPR034228">
    <property type="entry name" value="Nop6_RRM"/>
</dbReference>
<accession>A0A316UYK6</accession>
<evidence type="ECO:0000256" key="1">
    <source>
        <dbReference type="ARBA" id="ARBA00022884"/>
    </source>
</evidence>
<dbReference type="Gene3D" id="3.30.70.330">
    <property type="match status" value="1"/>
</dbReference>
<feature type="region of interest" description="Disordered" evidence="3">
    <location>
        <begin position="300"/>
        <end position="375"/>
    </location>
</feature>
<feature type="compositionally biased region" description="Basic and acidic residues" evidence="3">
    <location>
        <begin position="64"/>
        <end position="75"/>
    </location>
</feature>
<sequence length="375" mass="39595">MSSAASSSTGAPKLTKKQKKAADFRSGAGSGGKKGAKGRRDEQDDVPEEDLLDDNAAAGPSEPAKVRDSAADPAEKAPVGSKKAAKKAAKAEEEEGKKKGSKKDKAEQSAGDAAANKKRKRFTGDDAAQATTASSSASSSKAKKTSWDEDGEAKETDAAAEDDTKAAGKSAKPSKLIVFVGNMSFKSTAAEIESHFKSHCGETPSVRLLTTKSDQSQLSKSKQKSIAKGKAADTTVRSKGCAFLEFQTAKALQKALGLHHMLFGGRPINVELTAGGGGSKSTARREKIAEKNRVLNEERKKLHDKYVEPAKEKKDKEREEKIAKGEDVGPPRKKAKQGEEGVAQWGPKAAPVDGKKPKHMPRWMASGANAVRLSG</sequence>
<dbReference type="GO" id="GO:0005730">
    <property type="term" value="C:nucleolus"/>
    <property type="evidence" value="ECO:0007669"/>
    <property type="project" value="TreeGrafter"/>
</dbReference>
<dbReference type="RefSeq" id="XP_025365008.1">
    <property type="nucleotide sequence ID" value="XM_025505053.1"/>
</dbReference>
<evidence type="ECO:0000313" key="5">
    <source>
        <dbReference type="EMBL" id="PWN30396.1"/>
    </source>
</evidence>
<feature type="compositionally biased region" description="Polar residues" evidence="3">
    <location>
        <begin position="1"/>
        <end position="10"/>
    </location>
</feature>
<dbReference type="PANTHER" id="PTHR23236">
    <property type="entry name" value="EUKARYOTIC TRANSLATION INITIATION FACTOR 4B/4H"/>
    <property type="match status" value="1"/>
</dbReference>
<reference evidence="5 6" key="1">
    <citation type="journal article" date="2018" name="Mol. Biol. Evol.">
        <title>Broad Genomic Sampling Reveals a Smut Pathogenic Ancestry of the Fungal Clade Ustilaginomycotina.</title>
        <authorList>
            <person name="Kijpornyongpan T."/>
            <person name="Mondo S.J."/>
            <person name="Barry K."/>
            <person name="Sandor L."/>
            <person name="Lee J."/>
            <person name="Lipzen A."/>
            <person name="Pangilinan J."/>
            <person name="LaButti K."/>
            <person name="Hainaut M."/>
            <person name="Henrissat B."/>
            <person name="Grigoriev I.V."/>
            <person name="Spatafora J.W."/>
            <person name="Aime M.C."/>
        </authorList>
    </citation>
    <scope>NUCLEOTIDE SEQUENCE [LARGE SCALE GENOMIC DNA]</scope>
    <source>
        <strain evidence="5 6">MCA 5214</strain>
    </source>
</reference>
<feature type="region of interest" description="Disordered" evidence="3">
    <location>
        <begin position="211"/>
        <end position="230"/>
    </location>
</feature>
<evidence type="ECO:0000256" key="2">
    <source>
        <dbReference type="PROSITE-ProRule" id="PRU00176"/>
    </source>
</evidence>
<dbReference type="STRING" id="1569628.A0A316UYK6"/>
<feature type="compositionally biased region" description="Acidic residues" evidence="3">
    <location>
        <begin position="43"/>
        <end position="53"/>
    </location>
</feature>
<dbReference type="OrthoDB" id="167718at2759"/>
<protein>
    <recommendedName>
        <fullName evidence="4">RRM domain-containing protein</fullName>
    </recommendedName>
</protein>
<dbReference type="SMART" id="SM00360">
    <property type="entry name" value="RRM"/>
    <property type="match status" value="1"/>
</dbReference>
<feature type="compositionally biased region" description="Basic and acidic residues" evidence="3">
    <location>
        <begin position="89"/>
        <end position="107"/>
    </location>
</feature>
<gene>
    <name evidence="5" type="ORF">BDZ90DRAFT_229421</name>
</gene>
<evidence type="ECO:0000259" key="4">
    <source>
        <dbReference type="PROSITE" id="PS50102"/>
    </source>
</evidence>
<keyword evidence="1 2" id="KW-0694">RNA-binding</keyword>
<dbReference type="PROSITE" id="PS50102">
    <property type="entry name" value="RRM"/>
    <property type="match status" value="1"/>
</dbReference>
<proteinExistence type="predicted"/>
<dbReference type="GeneID" id="37026876"/>
<dbReference type="EMBL" id="KZ819662">
    <property type="protein sequence ID" value="PWN30396.1"/>
    <property type="molecule type" value="Genomic_DNA"/>
</dbReference>
<dbReference type="GO" id="GO:0042274">
    <property type="term" value="P:ribosomal small subunit biogenesis"/>
    <property type="evidence" value="ECO:0007669"/>
    <property type="project" value="TreeGrafter"/>
</dbReference>
<evidence type="ECO:0000313" key="6">
    <source>
        <dbReference type="Proteomes" id="UP000245884"/>
    </source>
</evidence>
<dbReference type="InterPro" id="IPR000504">
    <property type="entry name" value="RRM_dom"/>
</dbReference>
<organism evidence="5 6">
    <name type="scientific">Jaminaea rosea</name>
    <dbReference type="NCBI Taxonomy" id="1569628"/>
    <lineage>
        <taxon>Eukaryota</taxon>
        <taxon>Fungi</taxon>
        <taxon>Dikarya</taxon>
        <taxon>Basidiomycota</taxon>
        <taxon>Ustilaginomycotina</taxon>
        <taxon>Exobasidiomycetes</taxon>
        <taxon>Microstromatales</taxon>
        <taxon>Microstromatales incertae sedis</taxon>
        <taxon>Jaminaea</taxon>
    </lineage>
</organism>
<dbReference type="PANTHER" id="PTHR23236:SF51">
    <property type="entry name" value="NUCLEOLAR PROTEIN 6"/>
    <property type="match status" value="1"/>
</dbReference>